<evidence type="ECO:0000313" key="6">
    <source>
        <dbReference type="EMBL" id="KAF2001534.1"/>
    </source>
</evidence>
<keyword evidence="2" id="KW-0285">Flavoprotein</keyword>
<dbReference type="AlphaFoldDB" id="A0A6A5WKS8"/>
<sequence>MAPVKRVAVIGTGPAGAIAIDALAKEDAFDVIRVFERREGPGGCWLEDTESHPHLTDFTSLASRNGDRPIQIPTSFPAKTPKTSKPRHAESSIYPYLETNVDAIPMSFSDAPIPTVRSPLTISKHGENSPFRHHTIIRKYIESLVHRNGYEKLVSYNTAVERVEKIGSEWKVVLRKGDGPQDQWWTEHFDAVVVASGHYNVPYVPNIEGLEDFERATPGSVQHSKMFRGRDAYKGKRLVVVGASVSAADIAVDLVSVAQGPVYAVIKGHKANGYFGDVAFQHPAISTKPSISRIDTTNGAKTVHFVDGTSVPNIDHIIFGTGYSWSLPFLPQVEIRNNRVPNLYQHVVYQKDPTLLFVGAVGAGLTFKIFEWQAVLAARILSGRANLPSVAEQQKWEEDRIVKKGDSPAFTLVYPDFEEYFETVRWIAGEPTEDGKGRKLPEWNQEWLDVFMEGHEKRKKWWREQNAKARGEKEPRAKL</sequence>
<evidence type="ECO:0000313" key="7">
    <source>
        <dbReference type="Proteomes" id="UP000799779"/>
    </source>
</evidence>
<dbReference type="GO" id="GO:0050660">
    <property type="term" value="F:flavin adenine dinucleotide binding"/>
    <property type="evidence" value="ECO:0007669"/>
    <property type="project" value="InterPro"/>
</dbReference>
<evidence type="ECO:0000256" key="3">
    <source>
        <dbReference type="ARBA" id="ARBA00022827"/>
    </source>
</evidence>
<dbReference type="GO" id="GO:0004499">
    <property type="term" value="F:N,N-dimethylaniline monooxygenase activity"/>
    <property type="evidence" value="ECO:0007669"/>
    <property type="project" value="InterPro"/>
</dbReference>
<dbReference type="Gene3D" id="3.50.50.60">
    <property type="entry name" value="FAD/NAD(P)-binding domain"/>
    <property type="match status" value="2"/>
</dbReference>
<dbReference type="OrthoDB" id="66881at2759"/>
<keyword evidence="4" id="KW-0521">NADP</keyword>
<dbReference type="EMBL" id="ML977582">
    <property type="protein sequence ID" value="KAF2001534.1"/>
    <property type="molecule type" value="Genomic_DNA"/>
</dbReference>
<dbReference type="Pfam" id="PF13450">
    <property type="entry name" value="NAD_binding_8"/>
    <property type="match status" value="1"/>
</dbReference>
<dbReference type="Proteomes" id="UP000799779">
    <property type="component" value="Unassembled WGS sequence"/>
</dbReference>
<keyword evidence="3" id="KW-0274">FAD</keyword>
<gene>
    <name evidence="6" type="ORF">P154DRAFT_553550</name>
</gene>
<protein>
    <submittedName>
        <fullName evidence="6">FAD/NAD(P)-binding domain-containing protein</fullName>
    </submittedName>
</protein>
<keyword evidence="7" id="KW-1185">Reference proteome</keyword>
<evidence type="ECO:0000256" key="5">
    <source>
        <dbReference type="ARBA" id="ARBA00023002"/>
    </source>
</evidence>
<dbReference type="PIRSF" id="PIRSF000332">
    <property type="entry name" value="FMO"/>
    <property type="match status" value="1"/>
</dbReference>
<dbReference type="InterPro" id="IPR050346">
    <property type="entry name" value="FMO-like"/>
</dbReference>
<accession>A0A6A5WKS8</accession>
<evidence type="ECO:0000256" key="2">
    <source>
        <dbReference type="ARBA" id="ARBA00022630"/>
    </source>
</evidence>
<dbReference type="GO" id="GO:0050661">
    <property type="term" value="F:NADP binding"/>
    <property type="evidence" value="ECO:0007669"/>
    <property type="project" value="InterPro"/>
</dbReference>
<dbReference type="InterPro" id="IPR000960">
    <property type="entry name" value="Flavin_mOase"/>
</dbReference>
<organism evidence="6 7">
    <name type="scientific">Amniculicola lignicola CBS 123094</name>
    <dbReference type="NCBI Taxonomy" id="1392246"/>
    <lineage>
        <taxon>Eukaryota</taxon>
        <taxon>Fungi</taxon>
        <taxon>Dikarya</taxon>
        <taxon>Ascomycota</taxon>
        <taxon>Pezizomycotina</taxon>
        <taxon>Dothideomycetes</taxon>
        <taxon>Pleosporomycetidae</taxon>
        <taxon>Pleosporales</taxon>
        <taxon>Amniculicolaceae</taxon>
        <taxon>Amniculicola</taxon>
    </lineage>
</organism>
<reference evidence="6" key="1">
    <citation type="journal article" date="2020" name="Stud. Mycol.">
        <title>101 Dothideomycetes genomes: a test case for predicting lifestyles and emergence of pathogens.</title>
        <authorList>
            <person name="Haridas S."/>
            <person name="Albert R."/>
            <person name="Binder M."/>
            <person name="Bloem J."/>
            <person name="Labutti K."/>
            <person name="Salamov A."/>
            <person name="Andreopoulos B."/>
            <person name="Baker S."/>
            <person name="Barry K."/>
            <person name="Bills G."/>
            <person name="Bluhm B."/>
            <person name="Cannon C."/>
            <person name="Castanera R."/>
            <person name="Culley D."/>
            <person name="Daum C."/>
            <person name="Ezra D."/>
            <person name="Gonzalez J."/>
            <person name="Henrissat B."/>
            <person name="Kuo A."/>
            <person name="Liang C."/>
            <person name="Lipzen A."/>
            <person name="Lutzoni F."/>
            <person name="Magnuson J."/>
            <person name="Mondo S."/>
            <person name="Nolan M."/>
            <person name="Ohm R."/>
            <person name="Pangilinan J."/>
            <person name="Park H.-J."/>
            <person name="Ramirez L."/>
            <person name="Alfaro M."/>
            <person name="Sun H."/>
            <person name="Tritt A."/>
            <person name="Yoshinaga Y."/>
            <person name="Zwiers L.-H."/>
            <person name="Turgeon B."/>
            <person name="Goodwin S."/>
            <person name="Spatafora J."/>
            <person name="Crous P."/>
            <person name="Grigoriev I."/>
        </authorList>
    </citation>
    <scope>NUCLEOTIDE SEQUENCE</scope>
    <source>
        <strain evidence="6">CBS 123094</strain>
    </source>
</reference>
<evidence type="ECO:0000256" key="1">
    <source>
        <dbReference type="ARBA" id="ARBA00009183"/>
    </source>
</evidence>
<name>A0A6A5WKS8_9PLEO</name>
<keyword evidence="5" id="KW-0560">Oxidoreductase</keyword>
<dbReference type="SUPFAM" id="SSF51905">
    <property type="entry name" value="FAD/NAD(P)-binding domain"/>
    <property type="match status" value="2"/>
</dbReference>
<evidence type="ECO:0000256" key="4">
    <source>
        <dbReference type="ARBA" id="ARBA00022857"/>
    </source>
</evidence>
<dbReference type="PANTHER" id="PTHR23023">
    <property type="entry name" value="DIMETHYLANILINE MONOOXYGENASE"/>
    <property type="match status" value="1"/>
</dbReference>
<dbReference type="InterPro" id="IPR036188">
    <property type="entry name" value="FAD/NAD-bd_sf"/>
</dbReference>
<dbReference type="InterPro" id="IPR020946">
    <property type="entry name" value="Flavin_mOase-like"/>
</dbReference>
<proteinExistence type="inferred from homology"/>
<comment type="similarity">
    <text evidence="1">Belongs to the FMO family.</text>
</comment>
<dbReference type="Pfam" id="PF00743">
    <property type="entry name" value="FMO-like"/>
    <property type="match status" value="2"/>
</dbReference>
<dbReference type="PRINTS" id="PR00419">
    <property type="entry name" value="ADXRDTASE"/>
</dbReference>